<accession>A0A1M6I8Y1</accession>
<proteinExistence type="predicted"/>
<feature type="transmembrane region" description="Helical" evidence="1">
    <location>
        <begin position="41"/>
        <end position="66"/>
    </location>
</feature>
<gene>
    <name evidence="2" type="ORF">SAMN02745244_02206</name>
</gene>
<evidence type="ECO:0000313" key="2">
    <source>
        <dbReference type="EMBL" id="SHJ30930.1"/>
    </source>
</evidence>
<dbReference type="InterPro" id="IPR021385">
    <property type="entry name" value="DUF3017"/>
</dbReference>
<keyword evidence="3" id="KW-1185">Reference proteome</keyword>
<keyword evidence="1" id="KW-0472">Membrane</keyword>
<dbReference type="EMBL" id="FQZG01000038">
    <property type="protein sequence ID" value="SHJ30930.1"/>
    <property type="molecule type" value="Genomic_DNA"/>
</dbReference>
<feature type="transmembrane region" description="Helical" evidence="1">
    <location>
        <begin position="73"/>
        <end position="90"/>
    </location>
</feature>
<reference evidence="2 3" key="1">
    <citation type="submission" date="2016-11" db="EMBL/GenBank/DDBJ databases">
        <authorList>
            <person name="Jaros S."/>
            <person name="Januszkiewicz K."/>
            <person name="Wedrychowicz H."/>
        </authorList>
    </citation>
    <scope>NUCLEOTIDE SEQUENCE [LARGE SCALE GENOMIC DNA]</scope>
    <source>
        <strain evidence="2 3">DSM 12906</strain>
    </source>
</reference>
<evidence type="ECO:0000313" key="3">
    <source>
        <dbReference type="Proteomes" id="UP000184512"/>
    </source>
</evidence>
<evidence type="ECO:0008006" key="4">
    <source>
        <dbReference type="Google" id="ProtNLM"/>
    </source>
</evidence>
<dbReference type="RefSeq" id="WP_073188187.1">
    <property type="nucleotide sequence ID" value="NZ_FQZG01000038.1"/>
</dbReference>
<keyword evidence="1" id="KW-0812">Transmembrane</keyword>
<dbReference type="AlphaFoldDB" id="A0A1M6I8Y1"/>
<sequence length="93" mass="9769">MPDKPPESYPLNPWPLVAVICVVLGAVVTALFGHWRLASTLIAAALLLGALLRLVLPRSVAGLLVIRRKWIDVTVMAVLGVATAAVAAIVPPN</sequence>
<protein>
    <recommendedName>
        <fullName evidence="4">DUF3017 domain-containing protein</fullName>
    </recommendedName>
</protein>
<evidence type="ECO:0000256" key="1">
    <source>
        <dbReference type="SAM" id="Phobius"/>
    </source>
</evidence>
<name>A0A1M6I8Y1_9ACTN</name>
<organism evidence="2 3">
    <name type="scientific">Tessaracoccus bendigoensis DSM 12906</name>
    <dbReference type="NCBI Taxonomy" id="1123357"/>
    <lineage>
        <taxon>Bacteria</taxon>
        <taxon>Bacillati</taxon>
        <taxon>Actinomycetota</taxon>
        <taxon>Actinomycetes</taxon>
        <taxon>Propionibacteriales</taxon>
        <taxon>Propionibacteriaceae</taxon>
        <taxon>Tessaracoccus</taxon>
    </lineage>
</organism>
<feature type="transmembrane region" description="Helical" evidence="1">
    <location>
        <begin position="12"/>
        <end position="35"/>
    </location>
</feature>
<dbReference type="STRING" id="1123357.SAMN02745244_02206"/>
<dbReference type="Pfam" id="PF11222">
    <property type="entry name" value="DUF3017"/>
    <property type="match status" value="1"/>
</dbReference>
<keyword evidence="1" id="KW-1133">Transmembrane helix</keyword>
<dbReference type="Proteomes" id="UP000184512">
    <property type="component" value="Unassembled WGS sequence"/>
</dbReference>